<feature type="repeat" description="TPR" evidence="1">
    <location>
        <begin position="185"/>
        <end position="218"/>
    </location>
</feature>
<dbReference type="Pfam" id="PF13620">
    <property type="entry name" value="CarboxypepD_reg"/>
    <property type="match status" value="1"/>
</dbReference>
<keyword evidence="1" id="KW-0802">TPR repeat</keyword>
<dbReference type="RefSeq" id="WP_318347638.1">
    <property type="nucleotide sequence ID" value="NZ_AP018694.1"/>
</dbReference>
<keyword evidence="2" id="KW-0175">Coiled coil</keyword>
<dbReference type="SUPFAM" id="SSF49464">
    <property type="entry name" value="Carboxypeptidase regulatory domain-like"/>
    <property type="match status" value="1"/>
</dbReference>
<dbReference type="InterPro" id="IPR019734">
    <property type="entry name" value="TPR_rpt"/>
</dbReference>
<evidence type="ECO:0000256" key="2">
    <source>
        <dbReference type="SAM" id="Coils"/>
    </source>
</evidence>
<organism evidence="3 4">
    <name type="scientific">Aquipluma nitroreducens</name>
    <dbReference type="NCBI Taxonomy" id="2010828"/>
    <lineage>
        <taxon>Bacteria</taxon>
        <taxon>Pseudomonadati</taxon>
        <taxon>Bacteroidota</taxon>
        <taxon>Bacteroidia</taxon>
        <taxon>Marinilabiliales</taxon>
        <taxon>Prolixibacteraceae</taxon>
        <taxon>Aquipluma</taxon>
    </lineage>
</organism>
<dbReference type="Pfam" id="PF13181">
    <property type="entry name" value="TPR_8"/>
    <property type="match status" value="1"/>
</dbReference>
<proteinExistence type="predicted"/>
<feature type="repeat" description="TPR" evidence="1">
    <location>
        <begin position="484"/>
        <end position="517"/>
    </location>
</feature>
<accession>A0A5K7SCR0</accession>
<reference evidence="3" key="1">
    <citation type="journal article" date="2020" name="Int. J. Syst. Evol. Microbiol.">
        <title>Aquipluma nitroreducens gen. nov. sp. nov., a novel facultatively anaerobic bacterium isolated from a freshwater lake.</title>
        <authorList>
            <person name="Watanabe M."/>
            <person name="Kojima H."/>
            <person name="Fukui M."/>
        </authorList>
    </citation>
    <scope>NUCLEOTIDE SEQUENCE</scope>
    <source>
        <strain evidence="3">MeG22</strain>
    </source>
</reference>
<dbReference type="EMBL" id="AP018694">
    <property type="protein sequence ID" value="BBE19391.1"/>
    <property type="molecule type" value="Genomic_DNA"/>
</dbReference>
<protein>
    <submittedName>
        <fullName evidence="3">Tetratricopeptide repeat family protein</fullName>
    </submittedName>
</protein>
<dbReference type="PROSITE" id="PS50005">
    <property type="entry name" value="TPR"/>
    <property type="match status" value="6"/>
</dbReference>
<evidence type="ECO:0000256" key="1">
    <source>
        <dbReference type="PROSITE-ProRule" id="PRU00339"/>
    </source>
</evidence>
<dbReference type="PANTHER" id="PTHR12558:SF44">
    <property type="entry name" value="TETRATRICOPEPTIDE REPEAT-CONTAINING PROTEIN"/>
    <property type="match status" value="1"/>
</dbReference>
<dbReference type="InterPro" id="IPR011990">
    <property type="entry name" value="TPR-like_helical_dom_sf"/>
</dbReference>
<feature type="repeat" description="TPR" evidence="1">
    <location>
        <begin position="219"/>
        <end position="252"/>
    </location>
</feature>
<dbReference type="Gene3D" id="1.25.40.10">
    <property type="entry name" value="Tetratricopeptide repeat domain"/>
    <property type="match status" value="4"/>
</dbReference>
<dbReference type="AlphaFoldDB" id="A0A5K7SCR0"/>
<dbReference type="PANTHER" id="PTHR12558">
    <property type="entry name" value="CELL DIVISION CYCLE 16,23,27"/>
    <property type="match status" value="1"/>
</dbReference>
<name>A0A5K7SCR0_9BACT</name>
<dbReference type="Proteomes" id="UP001193389">
    <property type="component" value="Chromosome"/>
</dbReference>
<dbReference type="SMART" id="SM00028">
    <property type="entry name" value="TPR"/>
    <property type="match status" value="8"/>
</dbReference>
<feature type="repeat" description="TPR" evidence="1">
    <location>
        <begin position="253"/>
        <end position="286"/>
    </location>
</feature>
<feature type="coiled-coil region" evidence="2">
    <location>
        <begin position="382"/>
        <end position="412"/>
    </location>
</feature>
<evidence type="ECO:0000313" key="3">
    <source>
        <dbReference type="EMBL" id="BBE19391.1"/>
    </source>
</evidence>
<evidence type="ECO:0000313" key="4">
    <source>
        <dbReference type="Proteomes" id="UP001193389"/>
    </source>
</evidence>
<dbReference type="Gene3D" id="2.60.40.1120">
    <property type="entry name" value="Carboxypeptidase-like, regulatory domain"/>
    <property type="match status" value="1"/>
</dbReference>
<dbReference type="KEGG" id="anf:AQPE_3576"/>
<dbReference type="InterPro" id="IPR008969">
    <property type="entry name" value="CarboxyPept-like_regulatory"/>
</dbReference>
<gene>
    <name evidence="3" type="ORF">AQPE_3576</name>
</gene>
<keyword evidence="4" id="KW-1185">Reference proteome</keyword>
<dbReference type="GO" id="GO:0051301">
    <property type="term" value="P:cell division"/>
    <property type="evidence" value="ECO:0007669"/>
    <property type="project" value="TreeGrafter"/>
</dbReference>
<dbReference type="SUPFAM" id="SSF48452">
    <property type="entry name" value="TPR-like"/>
    <property type="match status" value="2"/>
</dbReference>
<feature type="repeat" description="TPR" evidence="1">
    <location>
        <begin position="563"/>
        <end position="596"/>
    </location>
</feature>
<feature type="repeat" description="TPR" evidence="1">
    <location>
        <begin position="601"/>
        <end position="634"/>
    </location>
</feature>
<dbReference type="Pfam" id="PF13432">
    <property type="entry name" value="TPR_16"/>
    <property type="match status" value="2"/>
</dbReference>
<sequence length="731" mass="81848">MITPFFKKTFLILALIVISGVAGLKAQTLDEAITAMNNERYDKADEILQDLAKKSASSKIYYLLGENTLLNFFADTISNSQKAVMAEAKGLFDKGIALNANDPFNYIGLAKVASYSGDQQSATQMRLKAKSFLLPYKKVTKIPNAADYALTLAKLAESYIVFDKVDTTMALPLVREALTIDEKNPTIYIIAGDIYLLVNNGSLAIRNYNRAQDCDPQSPIANMKIGYIYFKGRNLMAAIPYFEQAIALNKNYAPAYRELGQLYSMAGRFKESKENFETYLTLTNQNVPAKIRYVNALFYSKNYAEVVKNVEDIFAVDKSRTYLNRVAGYSCYEQGDYAKALTYMNNLFAQLPADRILKKDYIYYARIIMKNNEDYGKELGDLEKAKADLAKVQEKNEALKGAAKEKEKVSEEPLVAKIAEIQKSVDASEKELDKGYDAYEKAITFGEEDTYLIQEKARNLYNQRRYSEAAANWERLIAKGKNSEENYLQIGKAYYQGKDFDKAEVIFKDMTEKFPDYIPGYQWAANNAAAKDPDSKLGLTKPRFEALIAKAATDSVKYSEEIFNALRFLGYNALQADRNDEAKAYYNRMLNLDPNNKDFQVKALSSLNTLYMTTGEYGKALEYDNKILAIEPGNGAAKANIQYIQALQSSAKPKANPNEISGVIKDESGTPIASASVRVKDTAAEAWTNAKGEYRFTMPEASTTLVISANGYTTKEVAVTKSRVYNSTLSK</sequence>